<dbReference type="PANTHER" id="PTHR48040:SF42">
    <property type="entry name" value="ABC TRANSPORTER DOMAIN-CONTAINING PROTEIN"/>
    <property type="match status" value="1"/>
</dbReference>
<keyword evidence="1" id="KW-0812">Transmembrane</keyword>
<feature type="transmembrane region" description="Helical" evidence="1">
    <location>
        <begin position="488"/>
        <end position="516"/>
    </location>
</feature>
<sequence>IDEASDFRRKIMRDSDDLNWRWKPDGCDLPWHGSKIKAMWMLDVTTPSMESQVSVDFAQLFTKSSLYRSNQDFIKKLSIPPPGLKYLYFRTKYSQPFLTQTKACFLKQYWSNWRHPQYNAIRFLMTILASCWKEQDMNNSFGAMYAAILFLGATNGATVQPLSPLSVLFSTVKKLLECGRGNYVQHGTTEVYALIIYSMIGYDWTVAKSMGSACPSSLVSGISSPVYSDQDRYVAKNDMVEMVLLGIHQWLGRCIIAGVGDMSLKTLLKYGFGFEHDFLPVVAAVHIVPQLSKEREGVIDEASDFQRKIMRDSDDLNWRWKPDGCDLPWCGSKIKAMWMLDVTTPSMESQVSVDFAQLFTNSSLYRSNQEFIKKLSIPPPGLKYLYFRTKYSQPFLTQTKACFLKQYWSNWRHPQYNAIWFLMTILASCWKEQDMNNSFGAMYAAMLFLGATNAATVQPLSPLSVLFSTVKKLLECGRGNYVQHGTTGVYALIIYSMIGYDWTINGICMSFFLSLWNLFSGLLRPRPILLLFVFDYVFAYDIKFLNFQKNVKE</sequence>
<keyword evidence="1" id="KW-1133">Transmembrane helix</keyword>
<feature type="transmembrane region" description="Helical" evidence="1">
    <location>
        <begin position="528"/>
        <end position="547"/>
    </location>
</feature>
<keyword evidence="1" id="KW-0472">Membrane</keyword>
<gene>
    <name evidence="2" type="ORF">HID58_069626</name>
</gene>
<reference evidence="2 3" key="1">
    <citation type="submission" date="2021-05" db="EMBL/GenBank/DDBJ databases">
        <title>Genome Assembly of Synthetic Allotetraploid Brassica napus Reveals Homoeologous Exchanges between Subgenomes.</title>
        <authorList>
            <person name="Davis J.T."/>
        </authorList>
    </citation>
    <scope>NUCLEOTIDE SEQUENCE [LARGE SCALE GENOMIC DNA]</scope>
    <source>
        <strain evidence="3">cv. Da-Ae</strain>
        <tissue evidence="2">Seedling</tissue>
    </source>
</reference>
<evidence type="ECO:0000256" key="1">
    <source>
        <dbReference type="SAM" id="Phobius"/>
    </source>
</evidence>
<keyword evidence="3" id="KW-1185">Reference proteome</keyword>
<comment type="caution">
    <text evidence="2">The sequence shown here is derived from an EMBL/GenBank/DDBJ whole genome shotgun (WGS) entry which is preliminary data.</text>
</comment>
<organism evidence="2 3">
    <name type="scientific">Brassica napus</name>
    <name type="common">Rape</name>
    <dbReference type="NCBI Taxonomy" id="3708"/>
    <lineage>
        <taxon>Eukaryota</taxon>
        <taxon>Viridiplantae</taxon>
        <taxon>Streptophyta</taxon>
        <taxon>Embryophyta</taxon>
        <taxon>Tracheophyta</taxon>
        <taxon>Spermatophyta</taxon>
        <taxon>Magnoliopsida</taxon>
        <taxon>eudicotyledons</taxon>
        <taxon>Gunneridae</taxon>
        <taxon>Pentapetalae</taxon>
        <taxon>rosids</taxon>
        <taxon>malvids</taxon>
        <taxon>Brassicales</taxon>
        <taxon>Brassicaceae</taxon>
        <taxon>Brassiceae</taxon>
        <taxon>Brassica</taxon>
    </lineage>
</organism>
<protein>
    <submittedName>
        <fullName evidence="2">Uncharacterized protein</fullName>
    </submittedName>
</protein>
<dbReference type="EMBL" id="JAGKQM010000016">
    <property type="protein sequence ID" value="KAH0872264.1"/>
    <property type="molecule type" value="Genomic_DNA"/>
</dbReference>
<dbReference type="Proteomes" id="UP000824890">
    <property type="component" value="Unassembled WGS sequence"/>
</dbReference>
<feature type="transmembrane region" description="Helical" evidence="1">
    <location>
        <begin position="441"/>
        <end position="467"/>
    </location>
</feature>
<dbReference type="PANTHER" id="PTHR48040">
    <property type="entry name" value="PLEIOTROPIC DRUG RESISTANCE PROTEIN 1-LIKE ISOFORM X1"/>
    <property type="match status" value="1"/>
</dbReference>
<proteinExistence type="predicted"/>
<feature type="non-terminal residue" evidence="2">
    <location>
        <position position="1"/>
    </location>
</feature>
<evidence type="ECO:0000313" key="3">
    <source>
        <dbReference type="Proteomes" id="UP000824890"/>
    </source>
</evidence>
<accession>A0ABQ7YWE3</accession>
<evidence type="ECO:0000313" key="2">
    <source>
        <dbReference type="EMBL" id="KAH0872264.1"/>
    </source>
</evidence>
<name>A0ABQ7YWE3_BRANA</name>